<feature type="transmembrane region" description="Helical" evidence="15">
    <location>
        <begin position="239"/>
        <end position="259"/>
    </location>
</feature>
<evidence type="ECO:0000256" key="13">
    <source>
        <dbReference type="ARBA" id="ARBA00048483"/>
    </source>
</evidence>
<evidence type="ECO:0000256" key="12">
    <source>
        <dbReference type="ARBA" id="ARBA00023180"/>
    </source>
</evidence>
<comment type="catalytic activity">
    <reaction evidence="13">
        <text>2 a Fe(II)-siderophore + NADP(+) + H(+) = 2 a Fe(III)-siderophore + NADPH</text>
        <dbReference type="Rhea" id="RHEA:28795"/>
        <dbReference type="Rhea" id="RHEA-COMP:11342"/>
        <dbReference type="Rhea" id="RHEA-COMP:11344"/>
        <dbReference type="ChEBI" id="CHEBI:15378"/>
        <dbReference type="ChEBI" id="CHEBI:29033"/>
        <dbReference type="ChEBI" id="CHEBI:29034"/>
        <dbReference type="ChEBI" id="CHEBI:57783"/>
        <dbReference type="ChEBI" id="CHEBI:58349"/>
        <dbReference type="EC" id="1.16.1.9"/>
    </reaction>
</comment>
<dbReference type="Gene3D" id="2.40.30.10">
    <property type="entry name" value="Translation factors"/>
    <property type="match status" value="1"/>
</dbReference>
<feature type="transmembrane region" description="Helical" evidence="15">
    <location>
        <begin position="142"/>
        <end position="163"/>
    </location>
</feature>
<feature type="transmembrane region" description="Helical" evidence="15">
    <location>
        <begin position="210"/>
        <end position="227"/>
    </location>
</feature>
<dbReference type="CDD" id="cd06186">
    <property type="entry name" value="NOX_Duox_like_FAD_NADP"/>
    <property type="match status" value="1"/>
</dbReference>
<keyword evidence="9" id="KW-0560">Oxidoreductase</keyword>
<keyword evidence="8 15" id="KW-1133">Transmembrane helix</keyword>
<dbReference type="GO" id="GO:0015677">
    <property type="term" value="P:copper ion import"/>
    <property type="evidence" value="ECO:0007669"/>
    <property type="project" value="TreeGrafter"/>
</dbReference>
<dbReference type="SFLD" id="SFLDG01168">
    <property type="entry name" value="Ferric_reductase_subgroup_(FRE"/>
    <property type="match status" value="1"/>
</dbReference>
<dbReference type="InterPro" id="IPR017927">
    <property type="entry name" value="FAD-bd_FR_type"/>
</dbReference>
<dbReference type="PROSITE" id="PS51384">
    <property type="entry name" value="FAD_FR"/>
    <property type="match status" value="1"/>
</dbReference>
<dbReference type="SUPFAM" id="SSF52343">
    <property type="entry name" value="Ferredoxin reductase-like, C-terminal NADP-linked domain"/>
    <property type="match status" value="1"/>
</dbReference>
<evidence type="ECO:0000256" key="9">
    <source>
        <dbReference type="ARBA" id="ARBA00023002"/>
    </source>
</evidence>
<feature type="compositionally biased region" description="Basic and acidic residues" evidence="14">
    <location>
        <begin position="552"/>
        <end position="565"/>
    </location>
</feature>
<dbReference type="InterPro" id="IPR017938">
    <property type="entry name" value="Riboflavin_synthase-like_b-brl"/>
</dbReference>
<dbReference type="Pfam" id="PF08022">
    <property type="entry name" value="FAD_binding_8"/>
    <property type="match status" value="1"/>
</dbReference>
<dbReference type="InterPro" id="IPR051410">
    <property type="entry name" value="Ferric/Cupric_Reductase"/>
</dbReference>
<dbReference type="InterPro" id="IPR013112">
    <property type="entry name" value="FAD-bd_8"/>
</dbReference>
<dbReference type="Pfam" id="PF08030">
    <property type="entry name" value="NAD_binding_6"/>
    <property type="match status" value="1"/>
</dbReference>
<dbReference type="GO" id="GO:0006826">
    <property type="term" value="P:iron ion transport"/>
    <property type="evidence" value="ECO:0007669"/>
    <property type="project" value="UniProtKB-ARBA"/>
</dbReference>
<evidence type="ECO:0000256" key="5">
    <source>
        <dbReference type="ARBA" id="ARBA00022475"/>
    </source>
</evidence>
<keyword evidence="6 15" id="KW-0812">Transmembrane</keyword>
<comment type="similarity">
    <text evidence="2">Belongs to the ferric reductase (FRE) family.</text>
</comment>
<evidence type="ECO:0000256" key="8">
    <source>
        <dbReference type="ARBA" id="ARBA00022989"/>
    </source>
</evidence>
<feature type="compositionally biased region" description="Polar residues" evidence="14">
    <location>
        <begin position="571"/>
        <end position="581"/>
    </location>
</feature>
<evidence type="ECO:0000256" key="6">
    <source>
        <dbReference type="ARBA" id="ARBA00022692"/>
    </source>
</evidence>
<proteinExistence type="inferred from homology"/>
<dbReference type="EMBL" id="KE747844">
    <property type="protein sequence ID" value="RMZ74323.1"/>
    <property type="molecule type" value="Genomic_DNA"/>
</dbReference>
<keyword evidence="5" id="KW-1003">Cell membrane</keyword>
<dbReference type="GO" id="GO:0006879">
    <property type="term" value="P:intracellular iron ion homeostasis"/>
    <property type="evidence" value="ECO:0007669"/>
    <property type="project" value="TreeGrafter"/>
</dbReference>
<evidence type="ECO:0000313" key="18">
    <source>
        <dbReference type="Proteomes" id="UP000265663"/>
    </source>
</evidence>
<dbReference type="GO" id="GO:0052851">
    <property type="term" value="F:ferric-chelate reductase (NADPH) activity"/>
    <property type="evidence" value="ECO:0007669"/>
    <property type="project" value="UniProtKB-EC"/>
</dbReference>
<evidence type="ECO:0000256" key="10">
    <source>
        <dbReference type="ARBA" id="ARBA00023065"/>
    </source>
</evidence>
<dbReference type="InterPro" id="IPR039261">
    <property type="entry name" value="FNR_nucleotide-bd"/>
</dbReference>
<dbReference type="EC" id="1.16.1.9" evidence="3"/>
<dbReference type="InterPro" id="IPR013121">
    <property type="entry name" value="Fe_red_NAD-bd_6"/>
</dbReference>
<feature type="transmembrane region" description="Helical" evidence="15">
    <location>
        <begin position="175"/>
        <end position="198"/>
    </location>
</feature>
<evidence type="ECO:0000256" key="14">
    <source>
        <dbReference type="SAM" id="MobiDB-lite"/>
    </source>
</evidence>
<evidence type="ECO:0000256" key="15">
    <source>
        <dbReference type="SAM" id="Phobius"/>
    </source>
</evidence>
<evidence type="ECO:0000256" key="3">
    <source>
        <dbReference type="ARBA" id="ARBA00012668"/>
    </source>
</evidence>
<reference evidence="17 18" key="1">
    <citation type="journal article" date="2014" name="PLoS ONE">
        <title>De novo Genome Assembly of the Fungal Plant Pathogen Pyrenophora semeniperda.</title>
        <authorList>
            <person name="Soliai M.M."/>
            <person name="Meyer S.E."/>
            <person name="Udall J.A."/>
            <person name="Elzinga D.E."/>
            <person name="Hermansen R.A."/>
            <person name="Bodily P.M."/>
            <person name="Hart A.A."/>
            <person name="Coleman C.E."/>
        </authorList>
    </citation>
    <scope>NUCLEOTIDE SEQUENCE [LARGE SCALE GENOMIC DNA]</scope>
    <source>
        <strain evidence="17 18">CCB06</strain>
        <tissue evidence="17">Mycelium</tissue>
    </source>
</reference>
<feature type="transmembrane region" description="Helical" evidence="15">
    <location>
        <begin position="24"/>
        <end position="45"/>
    </location>
</feature>
<feature type="transmembrane region" description="Helical" evidence="15">
    <location>
        <begin position="104"/>
        <end position="122"/>
    </location>
</feature>
<organism evidence="17 18">
    <name type="scientific">Pyrenophora seminiperda CCB06</name>
    <dbReference type="NCBI Taxonomy" id="1302712"/>
    <lineage>
        <taxon>Eukaryota</taxon>
        <taxon>Fungi</taxon>
        <taxon>Dikarya</taxon>
        <taxon>Ascomycota</taxon>
        <taxon>Pezizomycotina</taxon>
        <taxon>Dothideomycetes</taxon>
        <taxon>Pleosporomycetidae</taxon>
        <taxon>Pleosporales</taxon>
        <taxon>Pleosporineae</taxon>
        <taxon>Pleosporaceae</taxon>
        <taxon>Pyrenophora</taxon>
    </lineage>
</organism>
<dbReference type="PANTHER" id="PTHR32361:SF9">
    <property type="entry name" value="FERRIC REDUCTASE TRANSMEMBRANE COMPONENT 3-RELATED"/>
    <property type="match status" value="1"/>
</dbReference>
<gene>
    <name evidence="17" type="ORF">GMOD_00003343</name>
</gene>
<evidence type="ECO:0000256" key="1">
    <source>
        <dbReference type="ARBA" id="ARBA00004651"/>
    </source>
</evidence>
<accession>A0A3M7MIK5</accession>
<comment type="subcellular location">
    <subcellularLocation>
        <location evidence="1">Cell membrane</location>
        <topology evidence="1">Multi-pass membrane protein</topology>
    </subcellularLocation>
</comment>
<keyword evidence="18" id="KW-1185">Reference proteome</keyword>
<evidence type="ECO:0000313" key="17">
    <source>
        <dbReference type="EMBL" id="RMZ74323.1"/>
    </source>
</evidence>
<dbReference type="AlphaFoldDB" id="A0A3M7MIK5"/>
<dbReference type="Pfam" id="PF01794">
    <property type="entry name" value="Ferric_reduct"/>
    <property type="match status" value="1"/>
</dbReference>
<evidence type="ECO:0000256" key="4">
    <source>
        <dbReference type="ARBA" id="ARBA00022448"/>
    </source>
</evidence>
<evidence type="ECO:0000256" key="2">
    <source>
        <dbReference type="ARBA" id="ARBA00006278"/>
    </source>
</evidence>
<keyword evidence="7" id="KW-0249">Electron transport</keyword>
<dbReference type="PANTHER" id="PTHR32361">
    <property type="entry name" value="FERRIC/CUPRIC REDUCTASE TRANSMEMBRANE COMPONENT"/>
    <property type="match status" value="1"/>
</dbReference>
<feature type="region of interest" description="Disordered" evidence="14">
    <location>
        <begin position="522"/>
        <end position="581"/>
    </location>
</feature>
<keyword evidence="4" id="KW-0813">Transport</keyword>
<sequence>MDRRMSMGGMSMGSGPALKEWPKFYYAVVASAVAIATLVNLYNYLLYRQRLSAARRVSRTPSKPTSWFALGTATVYALAREASNFSVRIPLRRRMFRLPTIGKSSLVLANIVVLVVLCYHGLDLKNQFTREGVGYRCGVITISQLPIIFLLAGKNNIIGWLSGVSYERLNWLHRWCARCMLLTATMHMGWFFSAWAPYDYIGYQLKHNRIAWKGLAAWCTLVWIVFSSMTPIRGWSYEIFVIQHIVSFAVLLGFIHLHTPVEMNGYIWAPVAIFFFDRVFRGLRLLYINVSLFHSKKQRQSKGLWACKAEFTPLPHNTTRIVVQNPPISWTPGQHVYLSCHSVAALQSHPFTVASVPEDGKMEFYIKAEKGGTRRFFNYAEKSNISLEVSKKTLSVTIEGPYGCIRPLRQFDSVVLIAGSTGGTFTMPLLRDLIQGWRENVRIDTGSGQSIFKAPIGAVTRHVRFVWIVKSRGQLSWFSEQLSSIYTDYQALQSELRDIKLEMSVYVTCDESFTEEHKSLLSGITAPKPNPWPRQQGEHGTVQYRLRPPSTADKDDVSKPKKTEEQAVQELASSDTEPQQPCTCYDTVDETDPPASKPPCCCSKDAAEPSTPTPAHCRDSSSATTTATTQVPLHPAIALYAGRPKSRDIIRRSLEQALGESAVVVCGPQNLVADVKHDVVYLSDERAVHKGTGAQGIYLHTESFGW</sequence>
<protein>
    <recommendedName>
        <fullName evidence="3">ferric-chelate reductase (NADPH)</fullName>
        <ecNumber evidence="3">1.16.1.9</ecNumber>
    </recommendedName>
</protein>
<keyword evidence="12" id="KW-0325">Glycoprotein</keyword>
<dbReference type="SFLD" id="SFLDS00052">
    <property type="entry name" value="Ferric_Reductase_Domain"/>
    <property type="match status" value="1"/>
</dbReference>
<dbReference type="InterPro" id="IPR013130">
    <property type="entry name" value="Fe3_Rdtase_TM_dom"/>
</dbReference>
<evidence type="ECO:0000256" key="7">
    <source>
        <dbReference type="ARBA" id="ARBA00022982"/>
    </source>
</evidence>
<dbReference type="OrthoDB" id="3944240at2759"/>
<dbReference type="Proteomes" id="UP000265663">
    <property type="component" value="Unassembled WGS sequence"/>
</dbReference>
<name>A0A3M7MIK5_9PLEO</name>
<evidence type="ECO:0000256" key="11">
    <source>
        <dbReference type="ARBA" id="ARBA00023136"/>
    </source>
</evidence>
<feature type="domain" description="FAD-binding FR-type" evidence="16">
    <location>
        <begin position="301"/>
        <end position="408"/>
    </location>
</feature>
<keyword evidence="10" id="KW-0406">Ion transport</keyword>
<dbReference type="Gene3D" id="3.40.50.80">
    <property type="entry name" value="Nucleotide-binding domain of ferredoxin-NADP reductase (FNR) module"/>
    <property type="match status" value="1"/>
</dbReference>
<evidence type="ECO:0000259" key="16">
    <source>
        <dbReference type="PROSITE" id="PS51384"/>
    </source>
</evidence>
<keyword evidence="11 15" id="KW-0472">Membrane</keyword>
<dbReference type="GO" id="GO:0005886">
    <property type="term" value="C:plasma membrane"/>
    <property type="evidence" value="ECO:0007669"/>
    <property type="project" value="UniProtKB-SubCell"/>
</dbReference>
<dbReference type="SUPFAM" id="SSF63380">
    <property type="entry name" value="Riboflavin synthase domain-like"/>
    <property type="match status" value="1"/>
</dbReference>